<organism evidence="2 3">
    <name type="scientific">Spirosoma profusum</name>
    <dbReference type="NCBI Taxonomy" id="2771354"/>
    <lineage>
        <taxon>Bacteria</taxon>
        <taxon>Pseudomonadati</taxon>
        <taxon>Bacteroidota</taxon>
        <taxon>Cytophagia</taxon>
        <taxon>Cytophagales</taxon>
        <taxon>Cytophagaceae</taxon>
        <taxon>Spirosoma</taxon>
    </lineage>
</organism>
<dbReference type="AlphaFoldDB" id="A0A927AVL5"/>
<dbReference type="EMBL" id="JACWZY010000049">
    <property type="protein sequence ID" value="MBD2705240.1"/>
    <property type="molecule type" value="Genomic_DNA"/>
</dbReference>
<dbReference type="Pfam" id="PF13276">
    <property type="entry name" value="HTH_21"/>
    <property type="match status" value="1"/>
</dbReference>
<protein>
    <submittedName>
        <fullName evidence="2">IS3 family transposase</fullName>
    </submittedName>
</protein>
<feature type="domain" description="HTH-like" evidence="1">
    <location>
        <begin position="61"/>
        <end position="116"/>
    </location>
</feature>
<accession>A0A927AVL5</accession>
<keyword evidence="3" id="KW-1185">Reference proteome</keyword>
<gene>
    <name evidence="2" type="ORF">IC229_31770</name>
</gene>
<proteinExistence type="predicted"/>
<evidence type="ECO:0000313" key="2">
    <source>
        <dbReference type="EMBL" id="MBD2705240.1"/>
    </source>
</evidence>
<evidence type="ECO:0000313" key="3">
    <source>
        <dbReference type="Proteomes" id="UP000598820"/>
    </source>
</evidence>
<name>A0A927AVL5_9BACT</name>
<dbReference type="InterPro" id="IPR050900">
    <property type="entry name" value="Transposase_IS3/IS150/IS904"/>
</dbReference>
<dbReference type="InterPro" id="IPR025948">
    <property type="entry name" value="HTH-like_dom"/>
</dbReference>
<dbReference type="Proteomes" id="UP000598820">
    <property type="component" value="Unassembled WGS sequence"/>
</dbReference>
<comment type="caution">
    <text evidence="2">The sequence shown here is derived from an EMBL/GenBank/DDBJ whole genome shotgun (WGS) entry which is preliminary data.</text>
</comment>
<dbReference type="RefSeq" id="WP_190892472.1">
    <property type="nucleotide sequence ID" value="NZ_JACWZY010000049.1"/>
</dbReference>
<dbReference type="PANTHER" id="PTHR46889:SF4">
    <property type="entry name" value="TRANSPOSASE INSO FOR INSERTION SEQUENCE ELEMENT IS911B-RELATED"/>
    <property type="match status" value="1"/>
</dbReference>
<evidence type="ECO:0000259" key="1">
    <source>
        <dbReference type="Pfam" id="PF13276"/>
    </source>
</evidence>
<dbReference type="PANTHER" id="PTHR46889">
    <property type="entry name" value="TRANSPOSASE INSF FOR INSERTION SEQUENCE IS3B-RELATED"/>
    <property type="match status" value="1"/>
</dbReference>
<sequence length="146" mass="17212">MNCTEKGGRHLLQERREAFRFIKENAKIFPVEKMCKVLNVSSSSYYYWRKHPVGSRQQTQNQLVSHIRRVHTESQCRYGSPRITDELREQGVKASRNRIARLMQKAGIRSIIYKKYRVQTTDSNHNYPVAKNLLNRDFTAEKPGQK</sequence>
<reference evidence="2" key="1">
    <citation type="submission" date="2020-09" db="EMBL/GenBank/DDBJ databases">
        <authorList>
            <person name="Kim M.K."/>
        </authorList>
    </citation>
    <scope>NUCLEOTIDE SEQUENCE</scope>
    <source>
        <strain evidence="2">BT702</strain>
    </source>
</reference>